<dbReference type="AlphaFoldDB" id="A0A812JAE4"/>
<keyword evidence="2" id="KW-1185">Reference proteome</keyword>
<feature type="non-terminal residue" evidence="1">
    <location>
        <position position="1"/>
    </location>
</feature>
<dbReference type="OrthoDB" id="424450at2759"/>
<sequence length="237" mass="24803">MPDAGTSTYGVGHCYDHISAANSGTVPDPPPLLFGSFTDADPDAGQVGGTLTWTVDGTYNIGFDYTSHYALYLSLDTGGTSRFEIARVQPGLLSSLATVLQSVDALTRGTGMYGINSHGEAATPSFGHCFEAADGTSTTTTAPWMTKSAVHAQAGHVNTSAAAITSVAFTDTSTGYGYWIDGTVTWVAPNNPAFEYFRIVMSATSTGADGAIMVDNLDKSLRTYEIVNLDSRGIVRG</sequence>
<dbReference type="EMBL" id="CAJNDS010000394">
    <property type="protein sequence ID" value="CAE7201393.1"/>
    <property type="molecule type" value="Genomic_DNA"/>
</dbReference>
<evidence type="ECO:0000313" key="1">
    <source>
        <dbReference type="EMBL" id="CAE7201393.1"/>
    </source>
</evidence>
<reference evidence="1" key="1">
    <citation type="submission" date="2021-02" db="EMBL/GenBank/DDBJ databases">
        <authorList>
            <person name="Dougan E. K."/>
            <person name="Rhodes N."/>
            <person name="Thang M."/>
            <person name="Chan C."/>
        </authorList>
    </citation>
    <scope>NUCLEOTIDE SEQUENCE</scope>
</reference>
<comment type="caution">
    <text evidence="1">The sequence shown here is derived from an EMBL/GenBank/DDBJ whole genome shotgun (WGS) entry which is preliminary data.</text>
</comment>
<evidence type="ECO:0000313" key="2">
    <source>
        <dbReference type="Proteomes" id="UP000604046"/>
    </source>
</evidence>
<name>A0A812JAE4_9DINO</name>
<dbReference type="Proteomes" id="UP000604046">
    <property type="component" value="Unassembled WGS sequence"/>
</dbReference>
<proteinExistence type="predicted"/>
<accession>A0A812JAE4</accession>
<organism evidence="1 2">
    <name type="scientific">Symbiodinium natans</name>
    <dbReference type="NCBI Taxonomy" id="878477"/>
    <lineage>
        <taxon>Eukaryota</taxon>
        <taxon>Sar</taxon>
        <taxon>Alveolata</taxon>
        <taxon>Dinophyceae</taxon>
        <taxon>Suessiales</taxon>
        <taxon>Symbiodiniaceae</taxon>
        <taxon>Symbiodinium</taxon>
    </lineage>
</organism>
<gene>
    <name evidence="1" type="ORF">SNAT2548_LOCUS6027</name>
</gene>
<protein>
    <submittedName>
        <fullName evidence="1">Uncharacterized protein</fullName>
    </submittedName>
</protein>